<sequence length="119" mass="13480">MYRVFFSRPILLVHSVLINLNRKASLIYEVMSAGREVTVGMVWDLAKWVLLALLIFGLIIFIGIDTARRVVSAELVKKSLRAVLSDALLTLLVLLFYYLMICVALHLFFTVILPVARSL</sequence>
<evidence type="ECO:0000256" key="1">
    <source>
        <dbReference type="SAM" id="Phobius"/>
    </source>
</evidence>
<proteinExistence type="predicted"/>
<feature type="transmembrane region" description="Helical" evidence="1">
    <location>
        <begin position="88"/>
        <end position="116"/>
    </location>
</feature>
<accession>A0A0S7Y356</accession>
<dbReference type="EMBL" id="LIZX01000050">
    <property type="protein sequence ID" value="KPJ68556.1"/>
    <property type="molecule type" value="Genomic_DNA"/>
</dbReference>
<organism evidence="2 3">
    <name type="scientific">candidate division WOR-1 bacterium DG_54_3</name>
    <dbReference type="NCBI Taxonomy" id="1703775"/>
    <lineage>
        <taxon>Bacteria</taxon>
        <taxon>Bacillati</taxon>
        <taxon>Saganbacteria</taxon>
    </lineage>
</organism>
<gene>
    <name evidence="2" type="ORF">AMJ44_06305</name>
</gene>
<comment type="caution">
    <text evidence="2">The sequence shown here is derived from an EMBL/GenBank/DDBJ whole genome shotgun (WGS) entry which is preliminary data.</text>
</comment>
<reference evidence="2 3" key="1">
    <citation type="journal article" date="2015" name="Microbiome">
        <title>Genomic resolution of linkages in carbon, nitrogen, and sulfur cycling among widespread estuary sediment bacteria.</title>
        <authorList>
            <person name="Baker B.J."/>
            <person name="Lazar C.S."/>
            <person name="Teske A.P."/>
            <person name="Dick G.J."/>
        </authorList>
    </citation>
    <scope>NUCLEOTIDE SEQUENCE [LARGE SCALE GENOMIC DNA]</scope>
    <source>
        <strain evidence="2">DG_54_3</strain>
    </source>
</reference>
<name>A0A0S7Y356_UNCSA</name>
<dbReference type="Proteomes" id="UP000051861">
    <property type="component" value="Unassembled WGS sequence"/>
</dbReference>
<protein>
    <submittedName>
        <fullName evidence="2">Uncharacterized protein</fullName>
    </submittedName>
</protein>
<keyword evidence="1" id="KW-0812">Transmembrane</keyword>
<evidence type="ECO:0000313" key="2">
    <source>
        <dbReference type="EMBL" id="KPJ68556.1"/>
    </source>
</evidence>
<feature type="transmembrane region" description="Helical" evidence="1">
    <location>
        <begin position="48"/>
        <end position="67"/>
    </location>
</feature>
<dbReference type="AlphaFoldDB" id="A0A0S7Y356"/>
<keyword evidence="1" id="KW-1133">Transmembrane helix</keyword>
<evidence type="ECO:0000313" key="3">
    <source>
        <dbReference type="Proteomes" id="UP000051861"/>
    </source>
</evidence>
<keyword evidence="1" id="KW-0472">Membrane</keyword>